<feature type="domain" description="Retrotransposon Copia-like N-terminal" evidence="2">
    <location>
        <begin position="23"/>
        <end position="67"/>
    </location>
</feature>
<name>A0A8J5GNH2_ZINOF</name>
<reference evidence="3 4" key="1">
    <citation type="submission" date="2020-08" db="EMBL/GenBank/DDBJ databases">
        <title>Plant Genome Project.</title>
        <authorList>
            <person name="Zhang R.-G."/>
        </authorList>
    </citation>
    <scope>NUCLEOTIDE SEQUENCE [LARGE SCALE GENOMIC DNA]</scope>
    <source>
        <tissue evidence="3">Rhizome</tissue>
    </source>
</reference>
<evidence type="ECO:0000259" key="2">
    <source>
        <dbReference type="Pfam" id="PF14244"/>
    </source>
</evidence>
<protein>
    <recommendedName>
        <fullName evidence="2">Retrotransposon Copia-like N-terminal domain-containing protein</fullName>
    </recommendedName>
</protein>
<comment type="caution">
    <text evidence="3">The sequence shown here is derived from an EMBL/GenBank/DDBJ whole genome shotgun (WGS) entry which is preliminary data.</text>
</comment>
<evidence type="ECO:0000313" key="4">
    <source>
        <dbReference type="Proteomes" id="UP000734854"/>
    </source>
</evidence>
<feature type="region of interest" description="Disordered" evidence="1">
    <location>
        <begin position="223"/>
        <end position="245"/>
    </location>
</feature>
<proteinExistence type="predicted"/>
<dbReference type="PANTHER" id="PTHR34222:SF33">
    <property type="entry name" value="RETROTRANSPOSON GAG DOMAIN-CONTAINING PROTEIN"/>
    <property type="match status" value="1"/>
</dbReference>
<dbReference type="EMBL" id="JACMSC010000009">
    <property type="protein sequence ID" value="KAG6508487.1"/>
    <property type="molecule type" value="Genomic_DNA"/>
</dbReference>
<dbReference type="PANTHER" id="PTHR34222">
    <property type="entry name" value="GAG_PRE-INTEGRS DOMAIN-CONTAINING PROTEIN"/>
    <property type="match status" value="1"/>
</dbReference>
<gene>
    <name evidence="3" type="ORF">ZIOFF_033861</name>
</gene>
<dbReference type="InterPro" id="IPR029472">
    <property type="entry name" value="Copia-like_N"/>
</dbReference>
<evidence type="ECO:0000256" key="1">
    <source>
        <dbReference type="SAM" id="MobiDB-lite"/>
    </source>
</evidence>
<accession>A0A8J5GNH2</accession>
<dbReference type="Proteomes" id="UP000734854">
    <property type="component" value="Unassembled WGS sequence"/>
</dbReference>
<evidence type="ECO:0000313" key="3">
    <source>
        <dbReference type="EMBL" id="KAG6508487.1"/>
    </source>
</evidence>
<keyword evidence="4" id="KW-1185">Reference proteome</keyword>
<feature type="compositionally biased region" description="Basic and acidic residues" evidence="1">
    <location>
        <begin position="223"/>
        <end position="236"/>
    </location>
</feature>
<dbReference type="Pfam" id="PF14244">
    <property type="entry name" value="Retrotran_gag_3"/>
    <property type="match status" value="1"/>
</dbReference>
<organism evidence="3 4">
    <name type="scientific">Zingiber officinale</name>
    <name type="common">Ginger</name>
    <name type="synonym">Amomum zingiber</name>
    <dbReference type="NCBI Taxonomy" id="94328"/>
    <lineage>
        <taxon>Eukaryota</taxon>
        <taxon>Viridiplantae</taxon>
        <taxon>Streptophyta</taxon>
        <taxon>Embryophyta</taxon>
        <taxon>Tracheophyta</taxon>
        <taxon>Spermatophyta</taxon>
        <taxon>Magnoliopsida</taxon>
        <taxon>Liliopsida</taxon>
        <taxon>Zingiberales</taxon>
        <taxon>Zingiberaceae</taxon>
        <taxon>Zingiber</taxon>
    </lineage>
</organism>
<dbReference type="AlphaFoldDB" id="A0A8J5GNH2"/>
<sequence length="277" mass="31345">MNPDNFSSSSSEITVDSNSFDAEQNTSHKLCSVLLNKYNYLPWSRAITIALGGRSKLGFINGKEAVPELLFFFSRIMGSCSRNEGKSFVSILGKLKNLWNELEVYRPHTTDPVILKKRVEEDRVFQLLASLDSDYEEFRSHILMTTELPSLKNVCAAIQREEVHRKIMPKSDVLNTSNPHAYLTLNGEKKPYKGKRPDLKCDHCRGIGYTIDRCWILHPELKNKSSKDKKGSDQKHSFNSKAHVASHSAESFTSNTITLLNEFANFLHNKQSTGTSS</sequence>